<dbReference type="Proteomes" id="UP000307592">
    <property type="component" value="Unassembled WGS sequence"/>
</dbReference>
<dbReference type="AlphaFoldDB" id="A0A5C4REN7"/>
<dbReference type="RefSeq" id="WP_139656520.1">
    <property type="nucleotide sequence ID" value="NZ_CAWOQH010000161.1"/>
</dbReference>
<organism evidence="1 2">
    <name type="scientific">Photorhabdus luminescens subsp. sonorensis</name>
    <dbReference type="NCBI Taxonomy" id="1173677"/>
    <lineage>
        <taxon>Bacteria</taxon>
        <taxon>Pseudomonadati</taxon>
        <taxon>Pseudomonadota</taxon>
        <taxon>Gammaproteobacteria</taxon>
        <taxon>Enterobacterales</taxon>
        <taxon>Morganellaceae</taxon>
        <taxon>Photorhabdus</taxon>
    </lineage>
</organism>
<evidence type="ECO:0000313" key="1">
    <source>
        <dbReference type="EMBL" id="TNH42450.1"/>
    </source>
</evidence>
<dbReference type="EMBL" id="SBIJ01000035">
    <property type="protein sequence ID" value="TNH42450.1"/>
    <property type="molecule type" value="Genomic_DNA"/>
</dbReference>
<proteinExistence type="predicted"/>
<name>A0A5C4REN7_PHOLU</name>
<reference evidence="1 2" key="1">
    <citation type="submission" date="2019-01" db="EMBL/GenBank/DDBJ databases">
        <title>Draft genome assembly of Photorhabdus luminescens subsp. sonorensis Caborca.</title>
        <authorList>
            <person name="Duong D.A."/>
            <person name="Espinosa-Artiles P."/>
            <person name="Orozco R.A."/>
            <person name="Molnar I."/>
            <person name="Stock P."/>
        </authorList>
    </citation>
    <scope>NUCLEOTIDE SEQUENCE [LARGE SCALE GENOMIC DNA]</scope>
    <source>
        <strain evidence="1 2">Caborca</strain>
    </source>
</reference>
<evidence type="ECO:0000313" key="2">
    <source>
        <dbReference type="Proteomes" id="UP000307592"/>
    </source>
</evidence>
<comment type="caution">
    <text evidence="1">The sequence shown here is derived from an EMBL/GenBank/DDBJ whole genome shotgun (WGS) entry which is preliminary data.</text>
</comment>
<gene>
    <name evidence="1" type="ORF">EP164_16765</name>
</gene>
<accession>A0A5C4REN7</accession>
<protein>
    <submittedName>
        <fullName evidence="1">Uncharacterized protein</fullName>
    </submittedName>
</protein>
<sequence length="66" mass="7697">MKLIESLNSNPNRKLNIEAFMKKSPNLALSHHNARMASKEIINMLDLLIMLEKERENEVIKETCFL</sequence>